<accession>A0ABT8C8U5</accession>
<evidence type="ECO:0000313" key="2">
    <source>
        <dbReference type="Proteomes" id="UP001236663"/>
    </source>
</evidence>
<dbReference type="InterPro" id="IPR024265">
    <property type="entry name" value="DUF3788"/>
</dbReference>
<dbReference type="EMBL" id="JAUFQS010000020">
    <property type="protein sequence ID" value="MDN3689200.1"/>
    <property type="molecule type" value="Genomic_DNA"/>
</dbReference>
<evidence type="ECO:0000313" key="1">
    <source>
        <dbReference type="EMBL" id="MDN3689200.1"/>
    </source>
</evidence>
<dbReference type="Pfam" id="PF12663">
    <property type="entry name" value="DUF3788"/>
    <property type="match status" value="1"/>
</dbReference>
<comment type="caution">
    <text evidence="1">The sequence shown here is derived from an EMBL/GenBank/DDBJ whole genome shotgun (WGS) entry which is preliminary data.</text>
</comment>
<dbReference type="RefSeq" id="WP_163387499.1">
    <property type="nucleotide sequence ID" value="NZ_JAUFQS010000020.1"/>
</dbReference>
<sequence>MKEENFNQLLRNPVQEPSDTLFKSILDESIYEIMKKIDQNFITTGIDLEWRYYKDGKAWLGKATCKKKTIVWISIWANFIKASFYFTEKTRPGVLGLSFNEEIKSTFSGARPIGKLIPLIVNIKDEESFQDFKTLLNYKKNLR</sequence>
<protein>
    <submittedName>
        <fullName evidence="1">DUF3788 family protein</fullName>
    </submittedName>
</protein>
<organism evidence="1 2">
    <name type="scientific">Cyclobacterium jeungdonense</name>
    <dbReference type="NCBI Taxonomy" id="708087"/>
    <lineage>
        <taxon>Bacteria</taxon>
        <taxon>Pseudomonadati</taxon>
        <taxon>Bacteroidota</taxon>
        <taxon>Cytophagia</taxon>
        <taxon>Cytophagales</taxon>
        <taxon>Cyclobacteriaceae</taxon>
        <taxon>Cyclobacterium</taxon>
    </lineage>
</organism>
<proteinExistence type="predicted"/>
<dbReference type="Proteomes" id="UP001236663">
    <property type="component" value="Unassembled WGS sequence"/>
</dbReference>
<gene>
    <name evidence="1" type="ORF">QWZ15_15285</name>
</gene>
<name>A0ABT8C8U5_9BACT</name>
<reference evidence="2" key="1">
    <citation type="journal article" date="2019" name="Int. J. Syst. Evol. Microbiol.">
        <title>The Global Catalogue of Microorganisms (GCM) 10K type strain sequencing project: providing services to taxonomists for standard genome sequencing and annotation.</title>
        <authorList>
            <consortium name="The Broad Institute Genomics Platform"/>
            <consortium name="The Broad Institute Genome Sequencing Center for Infectious Disease"/>
            <person name="Wu L."/>
            <person name="Ma J."/>
        </authorList>
    </citation>
    <scope>NUCLEOTIDE SEQUENCE [LARGE SCALE GENOMIC DNA]</scope>
    <source>
        <strain evidence="2">CECT 7706</strain>
    </source>
</reference>
<keyword evidence="2" id="KW-1185">Reference proteome</keyword>